<feature type="repeat" description="HEAT" evidence="2">
    <location>
        <begin position="1512"/>
        <end position="1550"/>
    </location>
</feature>
<dbReference type="Gene3D" id="1.25.10.10">
    <property type="entry name" value="Leucine-rich Repeat Variant"/>
    <property type="match status" value="1"/>
</dbReference>
<dbReference type="InterPro" id="IPR021133">
    <property type="entry name" value="HEAT_type_2"/>
</dbReference>
<feature type="compositionally biased region" description="Low complexity" evidence="3">
    <location>
        <begin position="29"/>
        <end position="53"/>
    </location>
</feature>
<dbReference type="InterPro" id="IPR011989">
    <property type="entry name" value="ARM-like"/>
</dbReference>
<dbReference type="Proteomes" id="UP001176517">
    <property type="component" value="Unassembled WGS sequence"/>
</dbReference>
<sequence length="2133" mass="223857">MSSAALPAFSAWAGTPGTKEGGLGGSGTFGRSSSVSGPSSSRSASPVIAASSPEPFNFAGSPSLSNRPLEAAKHQHHRSRSINMGGFSPVMKGGKLINFGSGGGVSITGTVESAFNGEGSPSSGSSSSSNPGSPLSSSPAGSGLDPSALGPGFSSSLSAHSQIGSTAPRAPSPLQQSHTISPRQGPHSLLTDSDSNSANTSKSMSSPTSAAAFSSSPSNPSTGFHSHRDSRTIDFATAAKGWESPVSTPTTLPLPIPIGQYSLSSLRAAAATSDRARSPKPLSLGESQITATALGSGESSADHSAAGGSIATGSASQALLRRASGTLGKHASTTSAHSSAGSSLLPGSTVPRPHSPLSNTWSGPAHTASPGTSPSTSYGARMHRPTSPNSRGVGASGVLSRGRTPSPSRVREAANMSRGASVSPPLEADSHIVRAAARPASPANWDSSWPELGGSGARAATGMGLSSSPHNRMGGVRLERNFSNGSSTSSNGSPGTSPVTSSAPTGLGIASGSAWRFPSSPRGGTKQKLSPMMRPTRSSASSSSRSRSPSPSASTGLRSKSSDGDLGNLRVKPSSPIAFRPNGDNGGNGSHADARELASSRHRSSSSSGSSDGSASGEEAIRPFRPVARHSHVRTVSVDSGNTQGGEASEQQPRAKNGHKHGRKSSDPIPSMLKSPLAMRIAHGSAKAELDARQALSEHTKGKAGIVGGLIADEVDAFSEQLPPPAILTRLPSDGGSSMAVDETDPLARPASSASPHSASTLSGASASLNQLVRPTPVDARLLPPFGSSPLARTGSGGGSPANVLGLGSDSLTVGLHSPHSPFSTQLPGSPRLGSAPLPLSDKALLGLRSRSPSPFDPLRRQSPSPSPLANSLDAASGESPPKMRSFIGMPPRSGYDLSDDPDDVGSEGGSSASSADGREGSIGGGLEDEMDERDGDDDDEHVEESQLPHGDSQDSASDSESGSSSAGRLGLLRGLPSDISRSTLFARRHASFSGSGEDDAESEVNGESDQDDDDKDGREQRRGLRESRAPSPPSGRSSSTSPSRPVIQRKPNLTRSNVVPPPPIFSGPEEELEEDLGDGMKSVLGFFHGEDPESQLGDSAGWGAPLSRQVNNATRELLTSSQEDNEEGAEHADSEKGGDWVMSSDQEASGDAEDQASDPEEALTTLERIFLFAKSEMTYHRILVSQCLAEWILDVKLSDAVEYIIPLLNGLSTDEREVCEAFSPELHRIMWFFFRNCPIKQVAAAEEEDNTANGSTHANGSAQENAMRPQLDISTFTPLLCALLLNQNTGIARSTQNAIVQFCSRLHRDSEGVLLSENGSWSDDFLDRCEGDETFLTSTTVNRDGDDIPYDPYSFGPRARQAVEQEILHNVAIAIGSQNAHQPTEESKMLSGEEGADAAKDTDKAEESASSDSATVEDKLAVKQNGAAPPEGGEQSRDDSSWDPESQMDSQMEDVWRSDTGLFDASSPQLGPYTRGEFDEEAAVARMAGVSMLAALAAEEILHIDIITKEFVPQMVSLQADPAFFVRKEVAVSLGILAKAVTDAEVIRDSLLPTLDAHLRDNIWHVRQAACLSMPAVLSKTDDETQRSRAVSYLRLLANDVSRNVRSAALEIIGELVFLFHTKQGGVPDELVRFFLGEPIDGTDAEMAESSKENETGSQSRYESSNVTSSEYGFVDAFQMNPETAWGGGMGICSQADVHERAVVTAFNFPAVVYTMGGEHWARLQPLHTKLASDDAVKVRRSLASSLHEIAKLIGSENTQAHLLPLFDRFLQDHENEIKTAVLENVDVFLANLPLKDALAELLLMRARWTNSFARDWRLREKLAQHISVMADMFLLSDEDANLIALMQLAIADPVSAVRDAGILSIDKIYTIFSEHDQAAADGFLALVDELGSSSSYRIRVASLMAIEVLIRGTIQRAALETILLERLVEAAEDDVIDVRIVLARCVAAMCQKDELYGLPQSRSPSLLQLIEKLARDVSAEVRLPIQLLLLSEEEAQVAEKDAQENISKAPKSSTRTLVLGPKDGGPHREPRTSNFSAMSLDAASDTDIEDELQAFAMDEDVSEESGARRSGLPHQDQDQGADKAGGGGGGGDNADLSKDGTQPQFGGHGSAEAGHDQVTSMDLGEGTVTGS</sequence>
<accession>A0AAN6JT20</accession>
<feature type="region of interest" description="Disordered" evidence="3">
    <location>
        <begin position="2003"/>
        <end position="2039"/>
    </location>
</feature>
<feature type="compositionally biased region" description="Low complexity" evidence="3">
    <location>
        <begin position="605"/>
        <end position="618"/>
    </location>
</feature>
<feature type="region of interest" description="Disordered" evidence="3">
    <location>
        <begin position="110"/>
        <end position="232"/>
    </location>
</feature>
<proteinExistence type="predicted"/>
<evidence type="ECO:0000256" key="3">
    <source>
        <dbReference type="SAM" id="MobiDB-lite"/>
    </source>
</evidence>
<comment type="caution">
    <text evidence="4">The sequence shown here is derived from an EMBL/GenBank/DDBJ whole genome shotgun (WGS) entry which is preliminary data.</text>
</comment>
<feature type="compositionally biased region" description="Low complexity" evidence="3">
    <location>
        <begin position="530"/>
        <end position="555"/>
    </location>
</feature>
<feature type="compositionally biased region" description="Polar residues" evidence="3">
    <location>
        <begin position="173"/>
        <end position="182"/>
    </location>
</feature>
<feature type="compositionally biased region" description="Low complexity" evidence="3">
    <location>
        <begin position="119"/>
        <end position="147"/>
    </location>
</feature>
<dbReference type="GO" id="GO:0005737">
    <property type="term" value="C:cytoplasm"/>
    <property type="evidence" value="ECO:0007669"/>
    <property type="project" value="TreeGrafter"/>
</dbReference>
<feature type="compositionally biased region" description="Acidic residues" evidence="3">
    <location>
        <begin position="1069"/>
        <end position="1078"/>
    </location>
</feature>
<dbReference type="PANTHER" id="PTHR10648:SF1">
    <property type="entry name" value="SERINE_THREONINE-PROTEIN PHOSPHATASE 4 REGULATORY SUBUNIT 1"/>
    <property type="match status" value="1"/>
</dbReference>
<feature type="region of interest" description="Disordered" evidence="3">
    <location>
        <begin position="460"/>
        <end position="678"/>
    </location>
</feature>
<feature type="compositionally biased region" description="Polar residues" evidence="3">
    <location>
        <begin position="1657"/>
        <end position="1666"/>
    </location>
</feature>
<feature type="compositionally biased region" description="Acidic residues" evidence="3">
    <location>
        <begin position="1149"/>
        <end position="1160"/>
    </location>
</feature>
<feature type="compositionally biased region" description="Polar residues" evidence="3">
    <location>
        <begin position="153"/>
        <end position="165"/>
    </location>
</feature>
<gene>
    <name evidence="4" type="ORF">OC846_002305</name>
</gene>
<feature type="region of interest" description="Disordered" evidence="3">
    <location>
        <begin position="1"/>
        <end position="86"/>
    </location>
</feature>
<feature type="compositionally biased region" description="Low complexity" evidence="3">
    <location>
        <begin position="954"/>
        <end position="979"/>
    </location>
</feature>
<dbReference type="SUPFAM" id="SSF48371">
    <property type="entry name" value="ARM repeat"/>
    <property type="match status" value="1"/>
</dbReference>
<dbReference type="GO" id="GO:0019888">
    <property type="term" value="F:protein phosphatase regulator activity"/>
    <property type="evidence" value="ECO:0007669"/>
    <property type="project" value="TreeGrafter"/>
</dbReference>
<feature type="region of interest" description="Disordered" evidence="3">
    <location>
        <begin position="780"/>
        <end position="804"/>
    </location>
</feature>
<feature type="compositionally biased region" description="Basic and acidic residues" evidence="3">
    <location>
        <begin position="1398"/>
        <end position="1408"/>
    </location>
</feature>
<feature type="compositionally biased region" description="Basic and acidic residues" evidence="3">
    <location>
        <begin position="1016"/>
        <end position="1029"/>
    </location>
</feature>
<feature type="region of interest" description="Disordered" evidence="3">
    <location>
        <begin position="1647"/>
        <end position="1666"/>
    </location>
</feature>
<keyword evidence="1" id="KW-0677">Repeat</keyword>
<dbReference type="PROSITE" id="PS50077">
    <property type="entry name" value="HEAT_REPEAT"/>
    <property type="match status" value="2"/>
</dbReference>
<feature type="compositionally biased region" description="Low complexity" evidence="3">
    <location>
        <begin position="1035"/>
        <end position="1046"/>
    </location>
</feature>
<dbReference type="InterPro" id="IPR016024">
    <property type="entry name" value="ARM-type_fold"/>
</dbReference>
<name>A0AAN6JT20_9BASI</name>
<feature type="region of interest" description="Disordered" evidence="3">
    <location>
        <begin position="1119"/>
        <end position="1160"/>
    </location>
</feature>
<feature type="region of interest" description="Disordered" evidence="3">
    <location>
        <begin position="816"/>
        <end position="979"/>
    </location>
</feature>
<feature type="compositionally biased region" description="Low complexity" evidence="3">
    <location>
        <begin position="330"/>
        <end position="349"/>
    </location>
</feature>
<feature type="region of interest" description="Disordered" evidence="3">
    <location>
        <begin position="1379"/>
        <end position="1453"/>
    </location>
</feature>
<evidence type="ECO:0000313" key="4">
    <source>
        <dbReference type="EMBL" id="KAK0553908.1"/>
    </source>
</evidence>
<feature type="region of interest" description="Disordered" evidence="3">
    <location>
        <begin position="726"/>
        <end position="763"/>
    </location>
</feature>
<protein>
    <submittedName>
        <fullName evidence="4">Uncharacterized protein</fullName>
    </submittedName>
</protein>
<keyword evidence="5" id="KW-1185">Reference proteome</keyword>
<evidence type="ECO:0000256" key="2">
    <source>
        <dbReference type="PROSITE-ProRule" id="PRU00103"/>
    </source>
</evidence>
<evidence type="ECO:0000256" key="1">
    <source>
        <dbReference type="ARBA" id="ARBA00022737"/>
    </source>
</evidence>
<feature type="compositionally biased region" description="Acidic residues" evidence="3">
    <location>
        <begin position="927"/>
        <end position="943"/>
    </location>
</feature>
<feature type="compositionally biased region" description="Low complexity" evidence="3">
    <location>
        <begin position="483"/>
        <end position="506"/>
    </location>
</feature>
<organism evidence="4 5">
    <name type="scientific">Tilletia horrida</name>
    <dbReference type="NCBI Taxonomy" id="155126"/>
    <lineage>
        <taxon>Eukaryota</taxon>
        <taxon>Fungi</taxon>
        <taxon>Dikarya</taxon>
        <taxon>Basidiomycota</taxon>
        <taxon>Ustilaginomycotina</taxon>
        <taxon>Exobasidiomycetes</taxon>
        <taxon>Tilletiales</taxon>
        <taxon>Tilletiaceae</taxon>
        <taxon>Tilletia</taxon>
    </lineage>
</organism>
<feature type="region of interest" description="Disordered" evidence="3">
    <location>
        <begin position="326"/>
        <end position="427"/>
    </location>
</feature>
<dbReference type="PANTHER" id="PTHR10648">
    <property type="entry name" value="SERINE/THREONINE-PROTEIN PHOSPHATASE PP2A 65 KDA REGULATORY SUBUNIT"/>
    <property type="match status" value="1"/>
</dbReference>
<feature type="compositionally biased region" description="Basic and acidic residues" evidence="3">
    <location>
        <begin position="1129"/>
        <end position="1139"/>
    </location>
</feature>
<feature type="compositionally biased region" description="Polar residues" evidence="3">
    <location>
        <begin position="637"/>
        <end position="654"/>
    </location>
</feature>
<feature type="compositionally biased region" description="Acidic residues" evidence="3">
    <location>
        <begin position="997"/>
        <end position="1015"/>
    </location>
</feature>
<dbReference type="EMBL" id="JAPDMZ010000044">
    <property type="protein sequence ID" value="KAK0553908.1"/>
    <property type="molecule type" value="Genomic_DNA"/>
</dbReference>
<dbReference type="InterPro" id="IPR051023">
    <property type="entry name" value="PP2A_Regulatory_Subunit_A"/>
</dbReference>
<evidence type="ECO:0000313" key="5">
    <source>
        <dbReference type="Proteomes" id="UP001176517"/>
    </source>
</evidence>
<feature type="region of interest" description="Disordered" evidence="3">
    <location>
        <begin position="991"/>
        <end position="1107"/>
    </location>
</feature>
<feature type="repeat" description="HEAT" evidence="2">
    <location>
        <begin position="1725"/>
        <end position="1763"/>
    </location>
</feature>
<feature type="compositionally biased region" description="Polar residues" evidence="3">
    <location>
        <begin position="2006"/>
        <end position="2018"/>
    </location>
</feature>
<feature type="region of interest" description="Disordered" evidence="3">
    <location>
        <begin position="2061"/>
        <end position="2133"/>
    </location>
</feature>
<feature type="compositionally biased region" description="Gly residues" evidence="3">
    <location>
        <begin position="19"/>
        <end position="28"/>
    </location>
</feature>
<feature type="compositionally biased region" description="Polar residues" evidence="3">
    <location>
        <begin position="369"/>
        <end position="378"/>
    </location>
</feature>
<feature type="compositionally biased region" description="Low complexity" evidence="3">
    <location>
        <begin position="747"/>
        <end position="763"/>
    </location>
</feature>
<reference evidence="4" key="1">
    <citation type="journal article" date="2023" name="PhytoFront">
        <title>Draft Genome Resources of Seven Strains of Tilletia horrida, Causal Agent of Kernel Smut of Rice.</title>
        <authorList>
            <person name="Khanal S."/>
            <person name="Antony Babu S."/>
            <person name="Zhou X.G."/>
        </authorList>
    </citation>
    <scope>NUCLEOTIDE SEQUENCE</scope>
    <source>
        <strain evidence="4">TX6</strain>
    </source>
</reference>
<feature type="compositionally biased region" description="Gly residues" evidence="3">
    <location>
        <begin position="2085"/>
        <end position="2094"/>
    </location>
</feature>
<feature type="compositionally biased region" description="Low complexity" evidence="3">
    <location>
        <begin position="192"/>
        <end position="221"/>
    </location>
</feature>